<dbReference type="InterPro" id="IPR013762">
    <property type="entry name" value="Integrase-like_cat_sf"/>
</dbReference>
<dbReference type="GO" id="GO:0003677">
    <property type="term" value="F:DNA binding"/>
    <property type="evidence" value="ECO:0007669"/>
    <property type="project" value="InterPro"/>
</dbReference>
<dbReference type="InterPro" id="IPR011010">
    <property type="entry name" value="DNA_brk_join_enz"/>
</dbReference>
<evidence type="ECO:0000313" key="4">
    <source>
        <dbReference type="EMBL" id="MBF1659708.1"/>
    </source>
</evidence>
<proteinExistence type="predicted"/>
<dbReference type="InterPro" id="IPR002104">
    <property type="entry name" value="Integrase_catalytic"/>
</dbReference>
<feature type="region of interest" description="Disordered" evidence="2">
    <location>
        <begin position="1"/>
        <end position="23"/>
    </location>
</feature>
<dbReference type="SUPFAM" id="SSF56349">
    <property type="entry name" value="DNA breaking-rejoining enzymes"/>
    <property type="match status" value="1"/>
</dbReference>
<dbReference type="Pfam" id="PF00589">
    <property type="entry name" value="Phage_integrase"/>
    <property type="match status" value="1"/>
</dbReference>
<name>A0A930KZ61_9MICC</name>
<dbReference type="Gene3D" id="1.10.443.10">
    <property type="entry name" value="Intergrase catalytic core"/>
    <property type="match status" value="1"/>
</dbReference>
<dbReference type="Proteomes" id="UP000713964">
    <property type="component" value="Unassembled WGS sequence"/>
</dbReference>
<gene>
    <name evidence="4" type="ORF">HXO58_07730</name>
</gene>
<feature type="domain" description="Tyr recombinase" evidence="3">
    <location>
        <begin position="154"/>
        <end position="359"/>
    </location>
</feature>
<accession>A0A930KZ61</accession>
<evidence type="ECO:0000313" key="5">
    <source>
        <dbReference type="Proteomes" id="UP000713964"/>
    </source>
</evidence>
<sequence length="371" mass="41276">MEATKPLNEPHPPAPNQPTYPAHPQTLHEAVERYLTHLENLPHIGQYSAGSHTTTRRHLTDMVNLIGPNAWLSSITGERLDQLVIEYAKLPDRRRAESLENKNAAVRSAYTRQGFMAAVRSFLAYSFQRDWVIADPSKKMTISTTVRAGTPVNRKRKSLSLAQAQALLEVGPGPYPAEEEGEKSIFTWHRDQLLLYVLVTLGLRASELNGLRIVDVQESESGLSISVIGKGNIERTIPLPRSLAAMWAEYVRIRDSYIRTRKLDATIPWVFISTRGNRLSTVAVNRIVDRCARRVLEDAEVSGLYRELTPHALRHTAATLLLAAGWDLKVVSKILGHSSVAVTSAYLDELPGELEEALRHHPALASLSPAD</sequence>
<dbReference type="AlphaFoldDB" id="A0A930KZ61"/>
<organism evidence="4 5">
    <name type="scientific">Rothia mucilaginosa</name>
    <dbReference type="NCBI Taxonomy" id="43675"/>
    <lineage>
        <taxon>Bacteria</taxon>
        <taxon>Bacillati</taxon>
        <taxon>Actinomycetota</taxon>
        <taxon>Actinomycetes</taxon>
        <taxon>Micrococcales</taxon>
        <taxon>Micrococcaceae</taxon>
        <taxon>Rothia</taxon>
    </lineage>
</organism>
<dbReference type="InterPro" id="IPR050090">
    <property type="entry name" value="Tyrosine_recombinase_XerCD"/>
</dbReference>
<dbReference type="PROSITE" id="PS51898">
    <property type="entry name" value="TYR_RECOMBINASE"/>
    <property type="match status" value="1"/>
</dbReference>
<dbReference type="PANTHER" id="PTHR30349">
    <property type="entry name" value="PHAGE INTEGRASE-RELATED"/>
    <property type="match status" value="1"/>
</dbReference>
<comment type="caution">
    <text evidence="4">The sequence shown here is derived from an EMBL/GenBank/DDBJ whole genome shotgun (WGS) entry which is preliminary data.</text>
</comment>
<protein>
    <submittedName>
        <fullName evidence="4">Tyrosine-type recombinase/integrase</fullName>
    </submittedName>
</protein>
<dbReference type="GO" id="GO:0006310">
    <property type="term" value="P:DNA recombination"/>
    <property type="evidence" value="ECO:0007669"/>
    <property type="project" value="UniProtKB-KW"/>
</dbReference>
<reference evidence="4" key="1">
    <citation type="submission" date="2020-04" db="EMBL/GenBank/DDBJ databases">
        <title>Deep metagenomics examines the oral microbiome during advanced dental caries in children, revealing novel taxa and co-occurrences with host molecules.</title>
        <authorList>
            <person name="Baker J.L."/>
            <person name="Morton J.T."/>
            <person name="Dinis M."/>
            <person name="Alvarez R."/>
            <person name="Tran N.C."/>
            <person name="Knight R."/>
            <person name="Edlund A."/>
        </authorList>
    </citation>
    <scope>NUCLEOTIDE SEQUENCE</scope>
    <source>
        <strain evidence="4">JCVI_29_bin.11</strain>
    </source>
</reference>
<keyword evidence="1" id="KW-0233">DNA recombination</keyword>
<dbReference type="EMBL" id="JABZXL010000024">
    <property type="protein sequence ID" value="MBF1659708.1"/>
    <property type="molecule type" value="Genomic_DNA"/>
</dbReference>
<evidence type="ECO:0000256" key="1">
    <source>
        <dbReference type="ARBA" id="ARBA00023172"/>
    </source>
</evidence>
<evidence type="ECO:0000256" key="2">
    <source>
        <dbReference type="SAM" id="MobiDB-lite"/>
    </source>
</evidence>
<feature type="compositionally biased region" description="Pro residues" evidence="2">
    <location>
        <begin position="9"/>
        <end position="18"/>
    </location>
</feature>
<dbReference type="GO" id="GO:0015074">
    <property type="term" value="P:DNA integration"/>
    <property type="evidence" value="ECO:0007669"/>
    <property type="project" value="InterPro"/>
</dbReference>
<evidence type="ECO:0000259" key="3">
    <source>
        <dbReference type="PROSITE" id="PS51898"/>
    </source>
</evidence>